<dbReference type="AlphaFoldDB" id="A0AAJ0B372"/>
<proteinExistence type="predicted"/>
<keyword evidence="4" id="KW-1185">Reference proteome</keyword>
<feature type="region of interest" description="Disordered" evidence="1">
    <location>
        <begin position="81"/>
        <end position="114"/>
    </location>
</feature>
<gene>
    <name evidence="3" type="ORF">QBC47DRAFT_127500</name>
</gene>
<dbReference type="Pfam" id="PF00583">
    <property type="entry name" value="Acetyltransf_1"/>
    <property type="match status" value="1"/>
</dbReference>
<evidence type="ECO:0000313" key="3">
    <source>
        <dbReference type="EMBL" id="KAK1749974.1"/>
    </source>
</evidence>
<comment type="caution">
    <text evidence="3">The sequence shown here is derived from an EMBL/GenBank/DDBJ whole genome shotgun (WGS) entry which is preliminary data.</text>
</comment>
<dbReference type="InterPro" id="IPR000182">
    <property type="entry name" value="GNAT_dom"/>
</dbReference>
<dbReference type="PANTHER" id="PTHR43415">
    <property type="entry name" value="SPERMIDINE N(1)-ACETYLTRANSFERASE"/>
    <property type="match status" value="1"/>
</dbReference>
<dbReference type="Gene3D" id="3.40.630.30">
    <property type="match status" value="1"/>
</dbReference>
<accession>A0AAJ0B372</accession>
<evidence type="ECO:0000256" key="1">
    <source>
        <dbReference type="SAM" id="MobiDB-lite"/>
    </source>
</evidence>
<sequence>MAPYPALDTAWQSTRLVFRTVENDDEDKATLTAINCGDPFGMAMNNPMILSPGSKESGNILMAFTKDAYLRVFICLRSEDEKDDDDDKTEQTNGSGHKTEKNDNDEDKKKKTKTKPKAIGTLFLWPMHALMAHHRNATLGIALARDHRGKGYGPEAINWVLDWAFLRLGLHRVQLGCFSFNDRALRCYRKLGFVEEGRDREAVLFERGWHDVVRFALLEHEWEKMRGYAD</sequence>
<feature type="domain" description="N-acetyltransferase" evidence="2">
    <location>
        <begin position="59"/>
        <end position="219"/>
    </location>
</feature>
<dbReference type="CDD" id="cd04301">
    <property type="entry name" value="NAT_SF"/>
    <property type="match status" value="1"/>
</dbReference>
<dbReference type="GO" id="GO:0016747">
    <property type="term" value="F:acyltransferase activity, transferring groups other than amino-acyl groups"/>
    <property type="evidence" value="ECO:0007669"/>
    <property type="project" value="InterPro"/>
</dbReference>
<dbReference type="Proteomes" id="UP001239445">
    <property type="component" value="Unassembled WGS sequence"/>
</dbReference>
<dbReference type="EMBL" id="MU839850">
    <property type="protein sequence ID" value="KAK1749974.1"/>
    <property type="molecule type" value="Genomic_DNA"/>
</dbReference>
<evidence type="ECO:0000313" key="4">
    <source>
        <dbReference type="Proteomes" id="UP001239445"/>
    </source>
</evidence>
<dbReference type="SUPFAM" id="SSF55729">
    <property type="entry name" value="Acyl-CoA N-acyltransferases (Nat)"/>
    <property type="match status" value="1"/>
</dbReference>
<name>A0AAJ0B372_9PEZI</name>
<feature type="compositionally biased region" description="Basic and acidic residues" evidence="1">
    <location>
        <begin position="97"/>
        <end position="109"/>
    </location>
</feature>
<evidence type="ECO:0000259" key="2">
    <source>
        <dbReference type="PROSITE" id="PS51186"/>
    </source>
</evidence>
<protein>
    <submittedName>
        <fullName evidence="3">Acyl-CoA N-acyltransferase</fullName>
    </submittedName>
</protein>
<organism evidence="3 4">
    <name type="scientific">Echria macrotheca</name>
    <dbReference type="NCBI Taxonomy" id="438768"/>
    <lineage>
        <taxon>Eukaryota</taxon>
        <taxon>Fungi</taxon>
        <taxon>Dikarya</taxon>
        <taxon>Ascomycota</taxon>
        <taxon>Pezizomycotina</taxon>
        <taxon>Sordariomycetes</taxon>
        <taxon>Sordariomycetidae</taxon>
        <taxon>Sordariales</taxon>
        <taxon>Schizotheciaceae</taxon>
        <taxon>Echria</taxon>
    </lineage>
</organism>
<dbReference type="PROSITE" id="PS51186">
    <property type="entry name" value="GNAT"/>
    <property type="match status" value="1"/>
</dbReference>
<reference evidence="3" key="1">
    <citation type="submission" date="2023-06" db="EMBL/GenBank/DDBJ databases">
        <title>Genome-scale phylogeny and comparative genomics of the fungal order Sordariales.</title>
        <authorList>
            <consortium name="Lawrence Berkeley National Laboratory"/>
            <person name="Hensen N."/>
            <person name="Bonometti L."/>
            <person name="Westerberg I."/>
            <person name="Brannstrom I.O."/>
            <person name="Guillou S."/>
            <person name="Cros-Aarteil S."/>
            <person name="Calhoun S."/>
            <person name="Haridas S."/>
            <person name="Kuo A."/>
            <person name="Mondo S."/>
            <person name="Pangilinan J."/>
            <person name="Riley R."/>
            <person name="Labutti K."/>
            <person name="Andreopoulos B."/>
            <person name="Lipzen A."/>
            <person name="Chen C."/>
            <person name="Yanf M."/>
            <person name="Daum C."/>
            <person name="Ng V."/>
            <person name="Clum A."/>
            <person name="Steindorff A."/>
            <person name="Ohm R."/>
            <person name="Martin F."/>
            <person name="Silar P."/>
            <person name="Natvig D."/>
            <person name="Lalanne C."/>
            <person name="Gautier V."/>
            <person name="Ament-Velasquez S.L."/>
            <person name="Kruys A."/>
            <person name="Hutchinson M.I."/>
            <person name="Powell A.J."/>
            <person name="Barry K."/>
            <person name="Miller A.N."/>
            <person name="Grigoriev I.V."/>
            <person name="Debuchy R."/>
            <person name="Gladieux P."/>
            <person name="Thoren M.H."/>
            <person name="Johannesson H."/>
        </authorList>
    </citation>
    <scope>NUCLEOTIDE SEQUENCE</scope>
    <source>
        <strain evidence="3">PSN4</strain>
    </source>
</reference>
<dbReference type="InterPro" id="IPR016181">
    <property type="entry name" value="Acyl_CoA_acyltransferase"/>
</dbReference>
<dbReference type="PANTHER" id="PTHR43415:SF3">
    <property type="entry name" value="GNAT-FAMILY ACETYLTRANSFERASE"/>
    <property type="match status" value="1"/>
</dbReference>